<dbReference type="VEuPathDB" id="CryptoDB:Cvel_26636"/>
<reference evidence="3" key="1">
    <citation type="submission" date="2014-11" db="EMBL/GenBank/DDBJ databases">
        <authorList>
            <person name="Otto D Thomas"/>
            <person name="Naeem Raeece"/>
        </authorList>
    </citation>
    <scope>NUCLEOTIDE SEQUENCE</scope>
</reference>
<keyword evidence="2" id="KW-0472">Membrane</keyword>
<dbReference type="AlphaFoldDB" id="A0A0G4HE54"/>
<evidence type="ECO:0000256" key="2">
    <source>
        <dbReference type="SAM" id="Phobius"/>
    </source>
</evidence>
<evidence type="ECO:0000313" key="3">
    <source>
        <dbReference type="EMBL" id="CEM42306.1"/>
    </source>
</evidence>
<dbReference type="EMBL" id="CDMZ01002421">
    <property type="protein sequence ID" value="CEM42306.1"/>
    <property type="molecule type" value="Genomic_DNA"/>
</dbReference>
<evidence type="ECO:0000256" key="1">
    <source>
        <dbReference type="SAM" id="MobiDB-lite"/>
    </source>
</evidence>
<accession>A0A0G4HE54</accession>
<keyword evidence="2" id="KW-1133">Transmembrane helix</keyword>
<gene>
    <name evidence="3" type="ORF">Cvel_26636</name>
</gene>
<protein>
    <submittedName>
        <fullName evidence="3">Uncharacterized protein</fullName>
    </submittedName>
</protein>
<feature type="region of interest" description="Disordered" evidence="1">
    <location>
        <begin position="510"/>
        <end position="579"/>
    </location>
</feature>
<sequence length="579" mass="63784">MQQQVPATRLSEEVHTEKAKPPGFTKNWNWVYIFLAASALYPLLVTLVSYYAYSKITPQYGGSMRMHVSYTGAHGNWFYERTWERALYYAWSSVVEAEGFKAKTYLNNAEFPELIQDDGYYNVTVYTLALGEEDGKEISRFLEDVYSDNSTYNAFLDEFSTQMQNLADEFGGPVPTLVAFIPSDIRGEPGIVNQTADNATFLEDPSTSASTTKVFTGIQWFWSASSNTTCDATCTSYEDCLCNSTVLQAVTSSSNVCATIDLANENADNGYGDRKTCNTFTESLQSYAPYRESGSTTAEMREKQVAFQRRGPGRLPEGTVLPAPLPGAVKMTEDQLKKFRKKREREQVDTKLKEAEGVGGAAFSEASGTMDSSDQRLAGLLNVHPSRRRRGAGFRPSPSFEGSEVSSVASSSSSFLLGSSSVSSQPSSRASSLESVNRLPPFAFEGFPFEGFPFHPTPPLHILILRPPPIVCRPVEQQPGIPSDGLSAASNRFSRAVTRQMYEAIQVAEGRTGGAEAEAHAEAHAEAEAEEEEEKETEAEEEEEEEEEEEDEEEGEEEEKEEEDDTATGGGRRLEGEPA</sequence>
<feature type="region of interest" description="Disordered" evidence="1">
    <location>
        <begin position="382"/>
        <end position="405"/>
    </location>
</feature>
<organism evidence="3">
    <name type="scientific">Chromera velia CCMP2878</name>
    <dbReference type="NCBI Taxonomy" id="1169474"/>
    <lineage>
        <taxon>Eukaryota</taxon>
        <taxon>Sar</taxon>
        <taxon>Alveolata</taxon>
        <taxon>Colpodellida</taxon>
        <taxon>Chromeraceae</taxon>
        <taxon>Chromera</taxon>
    </lineage>
</organism>
<keyword evidence="2" id="KW-0812">Transmembrane</keyword>
<feature type="transmembrane region" description="Helical" evidence="2">
    <location>
        <begin position="30"/>
        <end position="53"/>
    </location>
</feature>
<feature type="compositionally biased region" description="Acidic residues" evidence="1">
    <location>
        <begin position="528"/>
        <end position="566"/>
    </location>
</feature>
<proteinExistence type="predicted"/>
<feature type="compositionally biased region" description="Basic and acidic residues" evidence="1">
    <location>
        <begin position="517"/>
        <end position="527"/>
    </location>
</feature>
<name>A0A0G4HE54_9ALVE</name>